<dbReference type="OrthoDB" id="1374237at2"/>
<organism evidence="1 2">
    <name type="scientific">Dokdonia pacifica</name>
    <dbReference type="NCBI Taxonomy" id="1627892"/>
    <lineage>
        <taxon>Bacteria</taxon>
        <taxon>Pseudomonadati</taxon>
        <taxon>Bacteroidota</taxon>
        <taxon>Flavobacteriia</taxon>
        <taxon>Flavobacteriales</taxon>
        <taxon>Flavobacteriaceae</taxon>
        <taxon>Dokdonia</taxon>
    </lineage>
</organism>
<proteinExistence type="predicted"/>
<dbReference type="EMBL" id="FZNY01000001">
    <property type="protein sequence ID" value="SNR36112.1"/>
    <property type="molecule type" value="Genomic_DNA"/>
</dbReference>
<evidence type="ECO:0000313" key="1">
    <source>
        <dbReference type="EMBL" id="SNR36112.1"/>
    </source>
</evidence>
<dbReference type="InterPro" id="IPR009000">
    <property type="entry name" value="Transl_B-barrel_sf"/>
</dbReference>
<dbReference type="AlphaFoldDB" id="A0A238VP31"/>
<dbReference type="RefSeq" id="WP_089369512.1">
    <property type="nucleotide sequence ID" value="NZ_BMEP01000002.1"/>
</dbReference>
<keyword evidence="2" id="KW-1185">Reference proteome</keyword>
<gene>
    <name evidence="1" type="ORF">SAMN06265376_101139</name>
</gene>
<sequence>MKEIAKYYISDKFIITGRGLIFAGHILEGQISLDNLIKFCVDNRLIVRKIIGIDEIRHSIHDIGVFDKLNIGLLIECTNEEEMQQIRNSGLKDVEVLIFES</sequence>
<dbReference type="Proteomes" id="UP000198379">
    <property type="component" value="Unassembled WGS sequence"/>
</dbReference>
<dbReference type="SUPFAM" id="SSF50447">
    <property type="entry name" value="Translation proteins"/>
    <property type="match status" value="1"/>
</dbReference>
<protein>
    <submittedName>
        <fullName evidence="1">Uncharacterized protein</fullName>
    </submittedName>
</protein>
<evidence type="ECO:0000313" key="2">
    <source>
        <dbReference type="Proteomes" id="UP000198379"/>
    </source>
</evidence>
<accession>A0A238VP31</accession>
<reference evidence="1 2" key="1">
    <citation type="submission" date="2017-06" db="EMBL/GenBank/DDBJ databases">
        <authorList>
            <person name="Kim H.J."/>
            <person name="Triplett B.A."/>
        </authorList>
    </citation>
    <scope>NUCLEOTIDE SEQUENCE [LARGE SCALE GENOMIC DNA]</scope>
    <source>
        <strain evidence="1 2">DSM 25597</strain>
    </source>
</reference>
<name>A0A238VP31_9FLAO</name>